<dbReference type="AlphaFoldDB" id="A0A2N7JJ09"/>
<accession>A0A2N7JJ09</accession>
<keyword evidence="1" id="KW-1133">Transmembrane helix</keyword>
<organism evidence="2 3">
    <name type="scientific">Vibrio splendidus</name>
    <dbReference type="NCBI Taxonomy" id="29497"/>
    <lineage>
        <taxon>Bacteria</taxon>
        <taxon>Pseudomonadati</taxon>
        <taxon>Pseudomonadota</taxon>
        <taxon>Gammaproteobacteria</taxon>
        <taxon>Vibrionales</taxon>
        <taxon>Vibrionaceae</taxon>
        <taxon>Vibrio</taxon>
    </lineage>
</organism>
<name>A0A2N7JJ09_VIBSP</name>
<evidence type="ECO:0000256" key="1">
    <source>
        <dbReference type="SAM" id="Phobius"/>
    </source>
</evidence>
<gene>
    <name evidence="2" type="ORF">BCT54_12620</name>
</gene>
<protein>
    <submittedName>
        <fullName evidence="2">Uncharacterized protein</fullName>
    </submittedName>
</protein>
<proteinExistence type="predicted"/>
<keyword evidence="1" id="KW-0472">Membrane</keyword>
<sequence length="214" mass="24460">MVNELTILLVVILFPGVLLTVIYDNYAEHKAWDSFRYVLYSIVSGLIIYGVLQFVIFSAQFLYNIKGYKETEWFTLSVWETITSSKTAKINPWEILSACFTGIILGLVSVRATQSKLVHSLLIKLKITNKYGDDSVYIQTIESIGNEFVTVVLLDEKFMIQGLIQYYHDNGSTLELSMTSVKVFDTETSNELYEAKNLYIAKPYGDILLYQPQE</sequence>
<comment type="caution">
    <text evidence="2">The sequence shown here is derived from an EMBL/GenBank/DDBJ whole genome shotgun (WGS) entry which is preliminary data.</text>
</comment>
<feature type="transmembrane region" description="Helical" evidence="1">
    <location>
        <begin position="6"/>
        <end position="26"/>
    </location>
</feature>
<dbReference type="EMBL" id="MCZF01000304">
    <property type="protein sequence ID" value="PMM40223.1"/>
    <property type="molecule type" value="Genomic_DNA"/>
</dbReference>
<evidence type="ECO:0000313" key="3">
    <source>
        <dbReference type="Proteomes" id="UP000235533"/>
    </source>
</evidence>
<feature type="transmembrane region" description="Helical" evidence="1">
    <location>
        <begin position="38"/>
        <end position="63"/>
    </location>
</feature>
<evidence type="ECO:0000313" key="2">
    <source>
        <dbReference type="EMBL" id="PMM40223.1"/>
    </source>
</evidence>
<keyword evidence="1" id="KW-0812">Transmembrane</keyword>
<reference evidence="3" key="1">
    <citation type="submission" date="2016-07" db="EMBL/GenBank/DDBJ databases">
        <title>Nontailed viruses are major unrecognized killers of bacteria in the ocean.</title>
        <authorList>
            <person name="Kauffman K."/>
            <person name="Hussain F."/>
            <person name="Yang J."/>
            <person name="Arevalo P."/>
            <person name="Brown J."/>
            <person name="Cutler M."/>
            <person name="Kelly L."/>
            <person name="Polz M.F."/>
        </authorList>
    </citation>
    <scope>NUCLEOTIDE SEQUENCE [LARGE SCALE GENOMIC DNA]</scope>
    <source>
        <strain evidence="3">10N.261.48.B5</strain>
    </source>
</reference>
<dbReference type="Proteomes" id="UP000235533">
    <property type="component" value="Unassembled WGS sequence"/>
</dbReference>